<reference evidence="1" key="1">
    <citation type="journal article" date="2015" name="Nature">
        <title>Complex archaea that bridge the gap between prokaryotes and eukaryotes.</title>
        <authorList>
            <person name="Spang A."/>
            <person name="Saw J.H."/>
            <person name="Jorgensen S.L."/>
            <person name="Zaremba-Niedzwiedzka K."/>
            <person name="Martijn J."/>
            <person name="Lind A.E."/>
            <person name="van Eijk R."/>
            <person name="Schleper C."/>
            <person name="Guy L."/>
            <person name="Ettema T.J."/>
        </authorList>
    </citation>
    <scope>NUCLEOTIDE SEQUENCE</scope>
</reference>
<gene>
    <name evidence="1" type="ORF">LCGC14_2534220</name>
</gene>
<dbReference type="AlphaFoldDB" id="A0A0F9DKP1"/>
<accession>A0A0F9DKP1</accession>
<name>A0A0F9DKP1_9ZZZZ</name>
<sequence length="61" mass="7511">MRYDNLRKLARNKRLIKYAEKARKHRCRVQHLRLKSLENLHLEDKDLVCLQCGHRVEKEEK</sequence>
<dbReference type="EMBL" id="LAZR01041196">
    <property type="protein sequence ID" value="KKL12588.1"/>
    <property type="molecule type" value="Genomic_DNA"/>
</dbReference>
<evidence type="ECO:0000313" key="1">
    <source>
        <dbReference type="EMBL" id="KKL12588.1"/>
    </source>
</evidence>
<proteinExistence type="predicted"/>
<organism evidence="1">
    <name type="scientific">marine sediment metagenome</name>
    <dbReference type="NCBI Taxonomy" id="412755"/>
    <lineage>
        <taxon>unclassified sequences</taxon>
        <taxon>metagenomes</taxon>
        <taxon>ecological metagenomes</taxon>
    </lineage>
</organism>
<comment type="caution">
    <text evidence="1">The sequence shown here is derived from an EMBL/GenBank/DDBJ whole genome shotgun (WGS) entry which is preliminary data.</text>
</comment>
<protein>
    <submittedName>
        <fullName evidence="1">Uncharacterized protein</fullName>
    </submittedName>
</protein>